<dbReference type="EMBL" id="CAADRA010005174">
    <property type="protein sequence ID" value="VFT86495.1"/>
    <property type="molecule type" value="Genomic_DNA"/>
</dbReference>
<dbReference type="GO" id="GO:0005524">
    <property type="term" value="F:ATP binding"/>
    <property type="evidence" value="ECO:0007669"/>
    <property type="project" value="InterPro"/>
</dbReference>
<dbReference type="InterPro" id="IPR018253">
    <property type="entry name" value="DnaJ_domain_CS"/>
</dbReference>
<evidence type="ECO:0000259" key="8">
    <source>
        <dbReference type="PROSITE" id="PS50076"/>
    </source>
</evidence>
<dbReference type="InterPro" id="IPR001623">
    <property type="entry name" value="DnaJ_domain"/>
</dbReference>
<dbReference type="PROSITE" id="PS51188">
    <property type="entry name" value="ZF_CR"/>
    <property type="match status" value="1"/>
</dbReference>
<feature type="zinc finger region" description="CR-type" evidence="6">
    <location>
        <begin position="235"/>
        <end position="318"/>
    </location>
</feature>
<keyword evidence="3 6" id="KW-0863">Zinc-finger</keyword>
<dbReference type="GO" id="GO:0051082">
    <property type="term" value="F:unfolded protein binding"/>
    <property type="evidence" value="ECO:0007669"/>
    <property type="project" value="InterPro"/>
</dbReference>
<dbReference type="InterPro" id="IPR036869">
    <property type="entry name" value="J_dom_sf"/>
</dbReference>
<evidence type="ECO:0000256" key="3">
    <source>
        <dbReference type="ARBA" id="ARBA00022771"/>
    </source>
</evidence>
<dbReference type="Pfam" id="PF00684">
    <property type="entry name" value="DnaJ_CXXCXGXG"/>
    <property type="match status" value="1"/>
</dbReference>
<dbReference type="CDD" id="cd10747">
    <property type="entry name" value="DnaJ_C"/>
    <property type="match status" value="1"/>
</dbReference>
<dbReference type="GO" id="GO:0008270">
    <property type="term" value="F:zinc ion binding"/>
    <property type="evidence" value="ECO:0007669"/>
    <property type="project" value="UniProtKB-KW"/>
</dbReference>
<dbReference type="InterPro" id="IPR012724">
    <property type="entry name" value="DnaJ"/>
</dbReference>
<accession>A0A485KNQ8</accession>
<dbReference type="HAMAP" id="MF_01152">
    <property type="entry name" value="DnaJ"/>
    <property type="match status" value="1"/>
</dbReference>
<dbReference type="InterPro" id="IPR008971">
    <property type="entry name" value="HSP40/DnaJ_pept-bd"/>
</dbReference>
<dbReference type="OrthoDB" id="550424at2759"/>
<dbReference type="InterPro" id="IPR001305">
    <property type="entry name" value="HSP_DnaJ_Cys-rich_dom"/>
</dbReference>
<sequence length="457" mass="50249">MLFHGASSHPSIAMQRHLVLRVHGSHHGRPDEAAAAIERIVQSAARVPRGAGIWASKLGVFGLFPTKDLHRAAIMHLLSRNAMSPPRRRSWGAFVSILLVVVLCIVDVVTAGRDLYEVLGISRGATGPEIKKAFRQLSLKLHPDKNPGDEDAAKKFTEVAGAYEVLSNEEKRKKYDMYGEDGLKEGGGGGGGGHDPFDIFSQFFGGGGRQRQQEPSRGNDVTIPLRVSLADLYNGKSVSFSVRRKVVCHHCHGKGAAHDEDVQTCHECGGHGVKLETRRVGPGFIQQFQTTCNRCGGKGKIITSTCPVCGGGKTVFADVELDLDVEKGMADGAELEFEHYADEHADRAAGHLRFRVSTVPHEYFTRDGDDLWMDMTISLRQALVGFTKKFLHLDGREVDVTRTAITEPSQVVTLKNQGMPRHQMASERGALHIKFHVLFPDSLTREQKQGFRDLFAM</sequence>
<reference evidence="11 12" key="1">
    <citation type="submission" date="2019-03" db="EMBL/GenBank/DDBJ databases">
        <authorList>
            <person name="Gaulin E."/>
            <person name="Dumas B."/>
        </authorList>
    </citation>
    <scope>NUCLEOTIDE SEQUENCE [LARGE SCALE GENOMIC DNA]</scope>
    <source>
        <strain evidence="11">CBS 568.67</strain>
    </source>
</reference>
<dbReference type="EMBL" id="VJMH01005153">
    <property type="protein sequence ID" value="KAF0699840.1"/>
    <property type="molecule type" value="Genomic_DNA"/>
</dbReference>
<dbReference type="CDD" id="cd10719">
    <property type="entry name" value="DnaJ_zf"/>
    <property type="match status" value="1"/>
</dbReference>
<dbReference type="SUPFAM" id="SSF57938">
    <property type="entry name" value="DnaJ/Hsp40 cysteine-rich domain"/>
    <property type="match status" value="1"/>
</dbReference>
<evidence type="ECO:0000256" key="4">
    <source>
        <dbReference type="ARBA" id="ARBA00022833"/>
    </source>
</evidence>
<reference evidence="10" key="2">
    <citation type="submission" date="2019-06" db="EMBL/GenBank/DDBJ databases">
        <title>Genomics analysis of Aphanomyces spp. identifies a new class of oomycete effector associated with host adaptation.</title>
        <authorList>
            <person name="Gaulin E."/>
        </authorList>
    </citation>
    <scope>NUCLEOTIDE SEQUENCE</scope>
    <source>
        <strain evidence="10">CBS 578.67</strain>
    </source>
</reference>
<evidence type="ECO:0000259" key="9">
    <source>
        <dbReference type="PROSITE" id="PS51188"/>
    </source>
</evidence>
<evidence type="ECO:0000256" key="5">
    <source>
        <dbReference type="ARBA" id="ARBA00023186"/>
    </source>
</evidence>
<evidence type="ECO:0000256" key="6">
    <source>
        <dbReference type="PROSITE-ProRule" id="PRU00546"/>
    </source>
</evidence>
<keyword evidence="7" id="KW-1133">Transmembrane helix</keyword>
<evidence type="ECO:0000256" key="2">
    <source>
        <dbReference type="ARBA" id="ARBA00022737"/>
    </source>
</evidence>
<dbReference type="Pfam" id="PF00226">
    <property type="entry name" value="DnaJ"/>
    <property type="match status" value="1"/>
</dbReference>
<dbReference type="Pfam" id="PF01556">
    <property type="entry name" value="DnaJ_C"/>
    <property type="match status" value="1"/>
</dbReference>
<evidence type="ECO:0000313" key="11">
    <source>
        <dbReference type="EMBL" id="VFT86495.1"/>
    </source>
</evidence>
<dbReference type="FunFam" id="2.60.260.20:FF:000013">
    <property type="entry name" value="DnaJ subfamily B member 11"/>
    <property type="match status" value="1"/>
</dbReference>
<dbReference type="GO" id="GO:0006457">
    <property type="term" value="P:protein folding"/>
    <property type="evidence" value="ECO:0007669"/>
    <property type="project" value="InterPro"/>
</dbReference>
<dbReference type="PANTHER" id="PTHR43888">
    <property type="entry name" value="DNAJ-LIKE-2, ISOFORM A-RELATED"/>
    <property type="match status" value="1"/>
</dbReference>
<dbReference type="Gene3D" id="2.60.260.20">
    <property type="entry name" value="Urease metallochaperone UreE, N-terminal domain"/>
    <property type="match status" value="2"/>
</dbReference>
<feature type="domain" description="CR-type" evidence="9">
    <location>
        <begin position="235"/>
        <end position="318"/>
    </location>
</feature>
<dbReference type="InterPro" id="IPR036410">
    <property type="entry name" value="HSP_DnaJ_Cys-rich_dom_sf"/>
</dbReference>
<dbReference type="FunFam" id="2.10.230.10:FF:000002">
    <property type="entry name" value="Molecular chaperone DnaJ"/>
    <property type="match status" value="1"/>
</dbReference>
<organism evidence="11 12">
    <name type="scientific">Aphanomyces stellatus</name>
    <dbReference type="NCBI Taxonomy" id="120398"/>
    <lineage>
        <taxon>Eukaryota</taxon>
        <taxon>Sar</taxon>
        <taxon>Stramenopiles</taxon>
        <taxon>Oomycota</taxon>
        <taxon>Saprolegniomycetes</taxon>
        <taxon>Saprolegniales</taxon>
        <taxon>Verrucalvaceae</taxon>
        <taxon>Aphanomyces</taxon>
    </lineage>
</organism>
<dbReference type="InterPro" id="IPR002939">
    <property type="entry name" value="DnaJ_C"/>
</dbReference>
<dbReference type="Proteomes" id="UP000332933">
    <property type="component" value="Unassembled WGS sequence"/>
</dbReference>
<dbReference type="GO" id="GO:0009408">
    <property type="term" value="P:response to heat"/>
    <property type="evidence" value="ECO:0007669"/>
    <property type="project" value="InterPro"/>
</dbReference>
<dbReference type="PROSITE" id="PS50076">
    <property type="entry name" value="DNAJ_2"/>
    <property type="match status" value="1"/>
</dbReference>
<dbReference type="SUPFAM" id="SSF49493">
    <property type="entry name" value="HSP40/DnaJ peptide-binding domain"/>
    <property type="match status" value="2"/>
</dbReference>
<evidence type="ECO:0000313" key="12">
    <source>
        <dbReference type="Proteomes" id="UP000332933"/>
    </source>
</evidence>
<dbReference type="AlphaFoldDB" id="A0A485KNQ8"/>
<dbReference type="Gene3D" id="1.10.287.110">
    <property type="entry name" value="DnaJ domain"/>
    <property type="match status" value="1"/>
</dbReference>
<dbReference type="PRINTS" id="PR00625">
    <property type="entry name" value="JDOMAIN"/>
</dbReference>
<evidence type="ECO:0000256" key="1">
    <source>
        <dbReference type="ARBA" id="ARBA00022723"/>
    </source>
</evidence>
<keyword evidence="1 6" id="KW-0479">Metal-binding</keyword>
<evidence type="ECO:0000256" key="7">
    <source>
        <dbReference type="SAM" id="Phobius"/>
    </source>
</evidence>
<dbReference type="SMART" id="SM00271">
    <property type="entry name" value="DnaJ"/>
    <property type="match status" value="1"/>
</dbReference>
<dbReference type="Gene3D" id="2.10.230.10">
    <property type="entry name" value="Heat shock protein DnaJ, cysteine-rich domain"/>
    <property type="match status" value="1"/>
</dbReference>
<keyword evidence="12" id="KW-1185">Reference proteome</keyword>
<dbReference type="CDD" id="cd06257">
    <property type="entry name" value="DnaJ"/>
    <property type="match status" value="1"/>
</dbReference>
<gene>
    <name evidence="11" type="primary">Aste57867_9616</name>
    <name evidence="10" type="ORF">As57867_009578</name>
    <name evidence="11" type="ORF">ASTE57867_9616</name>
</gene>
<dbReference type="SUPFAM" id="SSF46565">
    <property type="entry name" value="Chaperone J-domain"/>
    <property type="match status" value="1"/>
</dbReference>
<keyword evidence="2" id="KW-0677">Repeat</keyword>
<dbReference type="InterPro" id="IPR044713">
    <property type="entry name" value="DNJA1/2-like"/>
</dbReference>
<protein>
    <submittedName>
        <fullName evidence="11">Aste57867_9616 protein</fullName>
    </submittedName>
</protein>
<keyword evidence="4 6" id="KW-0862">Zinc</keyword>
<keyword evidence="7" id="KW-0472">Membrane</keyword>
<feature type="transmembrane region" description="Helical" evidence="7">
    <location>
        <begin position="90"/>
        <end position="109"/>
    </location>
</feature>
<keyword evidence="7" id="KW-0812">Transmembrane</keyword>
<feature type="domain" description="J" evidence="8">
    <location>
        <begin position="114"/>
        <end position="179"/>
    </location>
</feature>
<evidence type="ECO:0000313" key="10">
    <source>
        <dbReference type="EMBL" id="KAF0699840.1"/>
    </source>
</evidence>
<proteinExistence type="inferred from homology"/>
<dbReference type="PROSITE" id="PS00636">
    <property type="entry name" value="DNAJ_1"/>
    <property type="match status" value="1"/>
</dbReference>
<dbReference type="GO" id="GO:0030544">
    <property type="term" value="F:Hsp70 protein binding"/>
    <property type="evidence" value="ECO:0007669"/>
    <property type="project" value="InterPro"/>
</dbReference>
<name>A0A485KNQ8_9STRA</name>
<keyword evidence="5" id="KW-0143">Chaperone</keyword>